<comment type="similarity">
    <text evidence="2 4">Belongs to the Ninja family.</text>
</comment>
<feature type="region of interest" description="Disordered" evidence="5">
    <location>
        <begin position="103"/>
        <end position="124"/>
    </location>
</feature>
<comment type="caution">
    <text evidence="7">The sequence shown here is derived from an EMBL/GenBank/DDBJ whole genome shotgun (WGS) entry which is preliminary data.</text>
</comment>
<feature type="compositionally biased region" description="Polar residues" evidence="5">
    <location>
        <begin position="179"/>
        <end position="203"/>
    </location>
</feature>
<dbReference type="InterPro" id="IPR032308">
    <property type="entry name" value="TDBD"/>
</dbReference>
<reference evidence="7 8" key="1">
    <citation type="submission" date="2024-01" db="EMBL/GenBank/DDBJ databases">
        <title>The complete chloroplast genome sequence of Lithospermum erythrorhizon: insights into the phylogenetic relationship among Boraginaceae species and the maternal lineages of purple gromwells.</title>
        <authorList>
            <person name="Okada T."/>
            <person name="Watanabe K."/>
        </authorList>
    </citation>
    <scope>NUCLEOTIDE SEQUENCE [LARGE SCALE GENOMIC DNA]</scope>
</reference>
<keyword evidence="3 4" id="KW-0539">Nucleus</keyword>
<name>A0AAV3PVB4_LITER</name>
<feature type="compositionally biased region" description="Basic and acidic residues" evidence="5">
    <location>
        <begin position="109"/>
        <end position="118"/>
    </location>
</feature>
<sequence>MNIKEDEMELSLELSIGGCYKSIEKSRNSENENGKIHDIDENNTFVSESNVVGYVHDGICSSDSRKKREIQGLRRREAIKKREEKQKRWARSRGVNERIHLEMQQTHARAMDRGRTENETSEEFSLKKNKVTCNNKCFKVIQNGSNCGDLNLEHRNKGMVSNGLIERSSYAFLDYQSTSTKAGSSSTDAGSHSNNSQGGQRQLSTTATSTTSERSDLNGPSSLLQSDQANEKAANLLRTMSSPKIPTPQCSNPKKCEPINKPMPTLKEQTSSTSSQCKEAVIKPSMPQSNNCPLPRMPFVSTTGNGPNGKTVNGFLYNYSKTEVNIVCVCHGCSFSPAKFVEHAGGIDISHPLKHITIVPTPFG</sequence>
<evidence type="ECO:0000259" key="6">
    <source>
        <dbReference type="Pfam" id="PF16135"/>
    </source>
</evidence>
<keyword evidence="8" id="KW-1185">Reference proteome</keyword>
<comment type="subcellular location">
    <subcellularLocation>
        <location evidence="1 4">Nucleus</location>
    </subcellularLocation>
</comment>
<dbReference type="EMBL" id="BAABME010002519">
    <property type="protein sequence ID" value="GAA0154993.1"/>
    <property type="molecule type" value="Genomic_DNA"/>
</dbReference>
<evidence type="ECO:0000256" key="2">
    <source>
        <dbReference type="ARBA" id="ARBA00006081"/>
    </source>
</evidence>
<feature type="region of interest" description="Disordered" evidence="5">
    <location>
        <begin position="179"/>
        <end position="225"/>
    </location>
</feature>
<dbReference type="Pfam" id="PF16135">
    <property type="entry name" value="TDBD"/>
    <property type="match status" value="1"/>
</dbReference>
<accession>A0AAV3PVB4</accession>
<evidence type="ECO:0000313" key="8">
    <source>
        <dbReference type="Proteomes" id="UP001454036"/>
    </source>
</evidence>
<evidence type="ECO:0000256" key="1">
    <source>
        <dbReference type="ARBA" id="ARBA00004123"/>
    </source>
</evidence>
<dbReference type="AlphaFoldDB" id="A0AAV3PVB4"/>
<dbReference type="PANTHER" id="PTHR31413">
    <property type="entry name" value="AFP HOMOLOG 2"/>
    <property type="match status" value="1"/>
</dbReference>
<dbReference type="PANTHER" id="PTHR31413:SF15">
    <property type="entry name" value="NINJA-FAMILY PROTEIN"/>
    <property type="match status" value="1"/>
</dbReference>
<evidence type="ECO:0000256" key="3">
    <source>
        <dbReference type="ARBA" id="ARBA00023242"/>
    </source>
</evidence>
<evidence type="ECO:0000256" key="5">
    <source>
        <dbReference type="SAM" id="MobiDB-lite"/>
    </source>
</evidence>
<feature type="domain" description="Tify" evidence="6">
    <location>
        <begin position="323"/>
        <end position="358"/>
    </location>
</feature>
<proteinExistence type="inferred from homology"/>
<comment type="function">
    <text evidence="4">Acts as a negative regulator of abscisic acid (ABA) response.</text>
</comment>
<gene>
    <name evidence="7" type="ORF">LIER_12825</name>
</gene>
<dbReference type="GO" id="GO:0007165">
    <property type="term" value="P:signal transduction"/>
    <property type="evidence" value="ECO:0007669"/>
    <property type="project" value="InterPro"/>
</dbReference>
<evidence type="ECO:0000313" key="7">
    <source>
        <dbReference type="EMBL" id="GAA0154993.1"/>
    </source>
</evidence>
<protein>
    <recommendedName>
        <fullName evidence="4">Ninja-family protein</fullName>
    </recommendedName>
    <alternativeName>
        <fullName evidence="4">ABI-binding protein</fullName>
    </alternativeName>
</protein>
<dbReference type="Proteomes" id="UP001454036">
    <property type="component" value="Unassembled WGS sequence"/>
</dbReference>
<dbReference type="GO" id="GO:0005634">
    <property type="term" value="C:nucleus"/>
    <property type="evidence" value="ECO:0007669"/>
    <property type="project" value="UniProtKB-SubCell"/>
</dbReference>
<dbReference type="InterPro" id="IPR031307">
    <property type="entry name" value="Ninja_fam"/>
</dbReference>
<evidence type="ECO:0000256" key="4">
    <source>
        <dbReference type="RuleBase" id="RU369029"/>
    </source>
</evidence>
<organism evidence="7 8">
    <name type="scientific">Lithospermum erythrorhizon</name>
    <name type="common">Purple gromwell</name>
    <name type="synonym">Lithospermum officinale var. erythrorhizon</name>
    <dbReference type="NCBI Taxonomy" id="34254"/>
    <lineage>
        <taxon>Eukaryota</taxon>
        <taxon>Viridiplantae</taxon>
        <taxon>Streptophyta</taxon>
        <taxon>Embryophyta</taxon>
        <taxon>Tracheophyta</taxon>
        <taxon>Spermatophyta</taxon>
        <taxon>Magnoliopsida</taxon>
        <taxon>eudicotyledons</taxon>
        <taxon>Gunneridae</taxon>
        <taxon>Pentapetalae</taxon>
        <taxon>asterids</taxon>
        <taxon>lamiids</taxon>
        <taxon>Boraginales</taxon>
        <taxon>Boraginaceae</taxon>
        <taxon>Boraginoideae</taxon>
        <taxon>Lithospermeae</taxon>
        <taxon>Lithospermum</taxon>
    </lineage>
</organism>
<dbReference type="GO" id="GO:0045892">
    <property type="term" value="P:negative regulation of DNA-templated transcription"/>
    <property type="evidence" value="ECO:0007669"/>
    <property type="project" value="TreeGrafter"/>
</dbReference>